<keyword evidence="12" id="KW-0472">Membrane</keyword>
<dbReference type="GO" id="GO:0020037">
    <property type="term" value="F:heme binding"/>
    <property type="evidence" value="ECO:0007669"/>
    <property type="project" value="InterPro"/>
</dbReference>
<evidence type="ECO:0000256" key="1">
    <source>
        <dbReference type="ARBA" id="ARBA00001971"/>
    </source>
</evidence>
<comment type="subcellular location">
    <subcellularLocation>
        <location evidence="3">Endoplasmic reticulum membrane</location>
        <topology evidence="3">Peripheral membrane protein</topology>
    </subcellularLocation>
    <subcellularLocation>
        <location evidence="2">Microsome membrane</location>
        <topology evidence="2">Peripheral membrane protein</topology>
    </subcellularLocation>
</comment>
<dbReference type="Proteomes" id="UP000770661">
    <property type="component" value="Unassembled WGS sequence"/>
</dbReference>
<dbReference type="Gene3D" id="1.10.630.10">
    <property type="entry name" value="Cytochrome P450"/>
    <property type="match status" value="1"/>
</dbReference>
<keyword evidence="5" id="KW-0349">Heme</keyword>
<evidence type="ECO:0000256" key="9">
    <source>
        <dbReference type="ARBA" id="ARBA00023002"/>
    </source>
</evidence>
<evidence type="ECO:0000256" key="11">
    <source>
        <dbReference type="ARBA" id="ARBA00023033"/>
    </source>
</evidence>
<dbReference type="OrthoDB" id="2789670at2759"/>
<gene>
    <name evidence="13" type="primary">CYP3A8</name>
    <name evidence="13" type="ORF">GWK47_039435</name>
</gene>
<dbReference type="PANTHER" id="PTHR24292:SF102">
    <property type="entry name" value="CYTOCHROME P450 FAMILY-RELATED"/>
    <property type="match status" value="1"/>
</dbReference>
<keyword evidence="9" id="KW-0560">Oxidoreductase</keyword>
<evidence type="ECO:0000256" key="12">
    <source>
        <dbReference type="ARBA" id="ARBA00023136"/>
    </source>
</evidence>
<dbReference type="EMBL" id="JACEEZ010006129">
    <property type="protein sequence ID" value="KAG0725003.1"/>
    <property type="molecule type" value="Genomic_DNA"/>
</dbReference>
<evidence type="ECO:0000256" key="5">
    <source>
        <dbReference type="ARBA" id="ARBA00022617"/>
    </source>
</evidence>
<dbReference type="InterPro" id="IPR050476">
    <property type="entry name" value="Insect_CytP450_Detox"/>
</dbReference>
<evidence type="ECO:0000256" key="4">
    <source>
        <dbReference type="ARBA" id="ARBA00010617"/>
    </source>
</evidence>
<evidence type="ECO:0000256" key="2">
    <source>
        <dbReference type="ARBA" id="ARBA00004174"/>
    </source>
</evidence>
<evidence type="ECO:0000256" key="3">
    <source>
        <dbReference type="ARBA" id="ARBA00004406"/>
    </source>
</evidence>
<keyword evidence="14" id="KW-1185">Reference proteome</keyword>
<comment type="similarity">
    <text evidence="4">Belongs to the cytochrome P450 family.</text>
</comment>
<dbReference type="SUPFAM" id="SSF48264">
    <property type="entry name" value="Cytochrome P450"/>
    <property type="match status" value="1"/>
</dbReference>
<keyword evidence="10" id="KW-0408">Iron</keyword>
<dbReference type="GO" id="GO:0004497">
    <property type="term" value="F:monooxygenase activity"/>
    <property type="evidence" value="ECO:0007669"/>
    <property type="project" value="UniProtKB-KW"/>
</dbReference>
<sequence length="132" mass="14735">MLERGCTKTIKCPLWSVHHDPRYWPDPEAFIPDRFLPKQRQHPPLHPHALRMGPRNCIAMRFFSAGGPKGGLAKLLLKAGLEVAPGHEEVALETVNVCCVPKGGIKYWSMKPVKDEVSFYAASLEALQPRAP</sequence>
<dbReference type="GO" id="GO:0005506">
    <property type="term" value="F:iron ion binding"/>
    <property type="evidence" value="ECO:0007669"/>
    <property type="project" value="InterPro"/>
</dbReference>
<organism evidence="13 14">
    <name type="scientific">Chionoecetes opilio</name>
    <name type="common">Atlantic snow crab</name>
    <name type="synonym">Cancer opilio</name>
    <dbReference type="NCBI Taxonomy" id="41210"/>
    <lineage>
        <taxon>Eukaryota</taxon>
        <taxon>Metazoa</taxon>
        <taxon>Ecdysozoa</taxon>
        <taxon>Arthropoda</taxon>
        <taxon>Crustacea</taxon>
        <taxon>Multicrustacea</taxon>
        <taxon>Malacostraca</taxon>
        <taxon>Eumalacostraca</taxon>
        <taxon>Eucarida</taxon>
        <taxon>Decapoda</taxon>
        <taxon>Pleocyemata</taxon>
        <taxon>Brachyura</taxon>
        <taxon>Eubrachyura</taxon>
        <taxon>Majoidea</taxon>
        <taxon>Majidae</taxon>
        <taxon>Chionoecetes</taxon>
    </lineage>
</organism>
<keyword evidence="6" id="KW-0479">Metal-binding</keyword>
<keyword evidence="7" id="KW-0256">Endoplasmic reticulum</keyword>
<name>A0A8J4YBL4_CHIOP</name>
<evidence type="ECO:0000313" key="14">
    <source>
        <dbReference type="Proteomes" id="UP000770661"/>
    </source>
</evidence>
<evidence type="ECO:0000256" key="10">
    <source>
        <dbReference type="ARBA" id="ARBA00023004"/>
    </source>
</evidence>
<evidence type="ECO:0000256" key="7">
    <source>
        <dbReference type="ARBA" id="ARBA00022824"/>
    </source>
</evidence>
<evidence type="ECO:0000256" key="8">
    <source>
        <dbReference type="ARBA" id="ARBA00022848"/>
    </source>
</evidence>
<dbReference type="GO" id="GO:0005789">
    <property type="term" value="C:endoplasmic reticulum membrane"/>
    <property type="evidence" value="ECO:0007669"/>
    <property type="project" value="UniProtKB-SubCell"/>
</dbReference>
<evidence type="ECO:0000256" key="6">
    <source>
        <dbReference type="ARBA" id="ARBA00022723"/>
    </source>
</evidence>
<dbReference type="GO" id="GO:0016705">
    <property type="term" value="F:oxidoreductase activity, acting on paired donors, with incorporation or reduction of molecular oxygen"/>
    <property type="evidence" value="ECO:0007669"/>
    <property type="project" value="InterPro"/>
</dbReference>
<reference evidence="13" key="1">
    <citation type="submission" date="2020-07" db="EMBL/GenBank/DDBJ databases">
        <title>The High-quality genome of the commercially important snow crab, Chionoecetes opilio.</title>
        <authorList>
            <person name="Jeong J.-H."/>
            <person name="Ryu S."/>
        </authorList>
    </citation>
    <scope>NUCLEOTIDE SEQUENCE</scope>
    <source>
        <strain evidence="13">MADBK_172401_WGS</strain>
        <tissue evidence="13">Digestive gland</tissue>
    </source>
</reference>
<keyword evidence="8" id="KW-0492">Microsome</keyword>
<dbReference type="PANTHER" id="PTHR24292">
    <property type="entry name" value="CYTOCHROME P450"/>
    <property type="match status" value="1"/>
</dbReference>
<comment type="cofactor">
    <cofactor evidence="1">
        <name>heme</name>
        <dbReference type="ChEBI" id="CHEBI:30413"/>
    </cofactor>
</comment>
<proteinExistence type="inferred from homology"/>
<dbReference type="InterPro" id="IPR036396">
    <property type="entry name" value="Cyt_P450_sf"/>
</dbReference>
<accession>A0A8J4YBL4</accession>
<evidence type="ECO:0000313" key="13">
    <source>
        <dbReference type="EMBL" id="KAG0725003.1"/>
    </source>
</evidence>
<dbReference type="AlphaFoldDB" id="A0A8J4YBL4"/>
<protein>
    <submittedName>
        <fullName evidence="13">Cytochrome P450 3A8</fullName>
    </submittedName>
</protein>
<dbReference type="InterPro" id="IPR001128">
    <property type="entry name" value="Cyt_P450"/>
</dbReference>
<dbReference type="Pfam" id="PF00067">
    <property type="entry name" value="p450"/>
    <property type="match status" value="1"/>
</dbReference>
<comment type="caution">
    <text evidence="13">The sequence shown here is derived from an EMBL/GenBank/DDBJ whole genome shotgun (WGS) entry which is preliminary data.</text>
</comment>
<keyword evidence="11" id="KW-0503">Monooxygenase</keyword>